<evidence type="ECO:0000313" key="2">
    <source>
        <dbReference type="Proteomes" id="UP000236182"/>
    </source>
</evidence>
<dbReference type="OrthoDB" id="762127at2"/>
<name>A0A316WIA4_9FLAO</name>
<comment type="caution">
    <text evidence="1">The sequence shown here is derived from an EMBL/GenBank/DDBJ whole genome shotgun (WGS) entry which is preliminary data.</text>
</comment>
<dbReference type="AlphaFoldDB" id="A0A316WIA4"/>
<protein>
    <submittedName>
        <fullName evidence="1">Uncharacterized protein</fullName>
    </submittedName>
</protein>
<proteinExistence type="predicted"/>
<evidence type="ECO:0000313" key="1">
    <source>
        <dbReference type="EMBL" id="PWN60026.1"/>
    </source>
</evidence>
<sequence>MEFESEIPFETKEGNKYVLRFSSFNEDAVPIQSPIVELNLIPLQLSSQFNSFHTFNYIVKEITNYLKDKPDVIVYYYCDNKELFWRTNRPAIPYQEFRSNLFTAMFMRSNPDDLLLRSFIIKDVENGDHYVSLLHRQHHLDQIQVLEDLIKDFHKSDS</sequence>
<organism evidence="1 2">
    <name type="scientific">Chryseobacterium oncorhynchi</name>
    <dbReference type="NCBI Taxonomy" id="741074"/>
    <lineage>
        <taxon>Bacteria</taxon>
        <taxon>Pseudomonadati</taxon>
        <taxon>Bacteroidota</taxon>
        <taxon>Flavobacteriia</taxon>
        <taxon>Flavobacteriales</taxon>
        <taxon>Weeksellaceae</taxon>
        <taxon>Chryseobacterium group</taxon>
        <taxon>Chryseobacterium</taxon>
    </lineage>
</organism>
<gene>
    <name evidence="1" type="ORF">C1638_020890</name>
</gene>
<keyword evidence="2" id="KW-1185">Reference proteome</keyword>
<dbReference type="EMBL" id="PPEI02000009">
    <property type="protein sequence ID" value="PWN60026.1"/>
    <property type="molecule type" value="Genomic_DNA"/>
</dbReference>
<dbReference type="RefSeq" id="WP_109623871.1">
    <property type="nucleotide sequence ID" value="NZ_PPEI02000009.1"/>
</dbReference>
<dbReference type="Proteomes" id="UP000236182">
    <property type="component" value="Unassembled WGS sequence"/>
</dbReference>
<reference evidence="1" key="1">
    <citation type="submission" date="2018-04" db="EMBL/GenBank/DDBJ databases">
        <title>Draft Genome Sequences of Chryseobacterium lactis NCTC11390T isolated from milk, Chryseobacterium oncorhynchi 701B-08T from rainbow trout, and Chryseobacterium viscerum 687B-08T from diseased fish.</title>
        <authorList>
            <person name="Jeong J.-J."/>
            <person name="Lee Y.J."/>
            <person name="Pathiraja D."/>
            <person name="Park B."/>
            <person name="Choi I.-G."/>
            <person name="Kim K.D."/>
        </authorList>
    </citation>
    <scope>NUCLEOTIDE SEQUENCE [LARGE SCALE GENOMIC DNA]</scope>
    <source>
        <strain evidence="1">701B-08</strain>
    </source>
</reference>
<accession>A0A316WIA4</accession>